<protein>
    <submittedName>
        <fullName evidence="1">Integrase</fullName>
    </submittedName>
</protein>
<accession>A0A437SSA2</accession>
<proteinExistence type="predicted"/>
<organism evidence="1 2">
    <name type="scientific">Lactobacillus xujianguonis</name>
    <dbReference type="NCBI Taxonomy" id="2495899"/>
    <lineage>
        <taxon>Bacteria</taxon>
        <taxon>Bacillati</taxon>
        <taxon>Bacillota</taxon>
        <taxon>Bacilli</taxon>
        <taxon>Lactobacillales</taxon>
        <taxon>Lactobacillaceae</taxon>
        <taxon>Lactobacillus</taxon>
    </lineage>
</organism>
<evidence type="ECO:0000313" key="2">
    <source>
        <dbReference type="Proteomes" id="UP000288291"/>
    </source>
</evidence>
<dbReference type="EMBL" id="RXIA01000060">
    <property type="protein sequence ID" value="RVU69821.1"/>
    <property type="molecule type" value="Genomic_DNA"/>
</dbReference>
<dbReference type="Proteomes" id="UP000288291">
    <property type="component" value="Unassembled WGS sequence"/>
</dbReference>
<dbReference type="AlphaFoldDB" id="A0A437SSA2"/>
<dbReference type="RefSeq" id="WP_103661930.1">
    <property type="nucleotide sequence ID" value="NZ_ML136927.1"/>
</dbReference>
<reference evidence="1 2" key="1">
    <citation type="submission" date="2018-12" db="EMBL/GenBank/DDBJ databases">
        <authorList>
            <person name="Meng J."/>
        </authorList>
    </citation>
    <scope>NUCLEOTIDE SEQUENCE [LARGE SCALE GENOMIC DNA]</scope>
    <source>
        <strain evidence="1 2">HT111-2</strain>
    </source>
</reference>
<gene>
    <name evidence="1" type="ORF">EJK17_11035</name>
</gene>
<evidence type="ECO:0000313" key="1">
    <source>
        <dbReference type="EMBL" id="RVU69821.1"/>
    </source>
</evidence>
<keyword evidence="2" id="KW-1185">Reference proteome</keyword>
<comment type="caution">
    <text evidence="1">The sequence shown here is derived from an EMBL/GenBank/DDBJ whole genome shotgun (WGS) entry which is preliminary data.</text>
</comment>
<sequence length="61" mass="7140">MERVYAMYRGDEFVDVGTIKELAKKYNRSPVTIKKRATPAAHRKDKDHSLLLYKLDDEDNV</sequence>
<name>A0A437SSA2_9LACO</name>